<evidence type="ECO:0000256" key="5">
    <source>
        <dbReference type="ARBA" id="ARBA00022692"/>
    </source>
</evidence>
<sequence>MEMHFQLALSLGVVFIAGLLRGFTGFGAVMMIVPAFALFDDVRAAVPIGLFMDLVAGLLLLPRIRRHICCSLILPMGILALATIPLGVGLLAWLDPDLSRRMIAVLVMLFAVVLAAGWRYRGPITRATSAAAGAIVGLLVGWTGMGGPPAVAFVLSTNLDAGAARASLTGLFLATTSFALLNLAMQGMIGPDILLRAATLAPAFMAGTWIGGVLFDPQRESLYRLVTLSSLATVSIAVLIGG</sequence>
<dbReference type="PANTHER" id="PTHR30269:SF37">
    <property type="entry name" value="MEMBRANE TRANSPORTER PROTEIN"/>
    <property type="match status" value="1"/>
</dbReference>
<keyword evidence="6 8" id="KW-1133">Transmembrane helix</keyword>
<keyword evidence="3" id="KW-0813">Transport</keyword>
<dbReference type="OrthoDB" id="7345770at2"/>
<accession>A0A2T0RII7</accession>
<comment type="similarity">
    <text evidence="2 8">Belongs to the 4-toluene sulfonate uptake permease (TSUP) (TC 2.A.102) family.</text>
</comment>
<evidence type="ECO:0000256" key="7">
    <source>
        <dbReference type="ARBA" id="ARBA00023136"/>
    </source>
</evidence>
<organism evidence="9 10">
    <name type="scientific">Aliiruegeria haliotis</name>
    <dbReference type="NCBI Taxonomy" id="1280846"/>
    <lineage>
        <taxon>Bacteria</taxon>
        <taxon>Pseudomonadati</taxon>
        <taxon>Pseudomonadota</taxon>
        <taxon>Alphaproteobacteria</taxon>
        <taxon>Rhodobacterales</taxon>
        <taxon>Roseobacteraceae</taxon>
        <taxon>Aliiruegeria</taxon>
    </lineage>
</organism>
<feature type="transmembrane region" description="Helical" evidence="8">
    <location>
        <begin position="221"/>
        <end position="240"/>
    </location>
</feature>
<dbReference type="GO" id="GO:0005886">
    <property type="term" value="C:plasma membrane"/>
    <property type="evidence" value="ECO:0007669"/>
    <property type="project" value="UniProtKB-SubCell"/>
</dbReference>
<feature type="transmembrane region" description="Helical" evidence="8">
    <location>
        <begin position="7"/>
        <end position="38"/>
    </location>
</feature>
<feature type="transmembrane region" description="Helical" evidence="8">
    <location>
        <begin position="44"/>
        <end position="61"/>
    </location>
</feature>
<name>A0A2T0RII7_9RHOB</name>
<dbReference type="Proteomes" id="UP000239480">
    <property type="component" value="Unassembled WGS sequence"/>
</dbReference>
<dbReference type="RefSeq" id="WP_106207377.1">
    <property type="nucleotide sequence ID" value="NZ_PVTD01000011.1"/>
</dbReference>
<feature type="transmembrane region" description="Helical" evidence="8">
    <location>
        <begin position="130"/>
        <end position="156"/>
    </location>
</feature>
<evidence type="ECO:0000256" key="6">
    <source>
        <dbReference type="ARBA" id="ARBA00022989"/>
    </source>
</evidence>
<keyword evidence="4 8" id="KW-1003">Cell membrane</keyword>
<comment type="caution">
    <text evidence="9">The sequence shown here is derived from an EMBL/GenBank/DDBJ whole genome shotgun (WGS) entry which is preliminary data.</text>
</comment>
<evidence type="ECO:0000256" key="1">
    <source>
        <dbReference type="ARBA" id="ARBA00004651"/>
    </source>
</evidence>
<dbReference type="AlphaFoldDB" id="A0A2T0RII7"/>
<dbReference type="InterPro" id="IPR052017">
    <property type="entry name" value="TSUP"/>
</dbReference>
<feature type="transmembrane region" description="Helical" evidence="8">
    <location>
        <begin position="73"/>
        <end position="94"/>
    </location>
</feature>
<evidence type="ECO:0000256" key="2">
    <source>
        <dbReference type="ARBA" id="ARBA00009142"/>
    </source>
</evidence>
<evidence type="ECO:0000313" key="9">
    <source>
        <dbReference type="EMBL" id="PRY20968.1"/>
    </source>
</evidence>
<evidence type="ECO:0000256" key="8">
    <source>
        <dbReference type="RuleBase" id="RU363041"/>
    </source>
</evidence>
<evidence type="ECO:0000256" key="3">
    <source>
        <dbReference type="ARBA" id="ARBA00022448"/>
    </source>
</evidence>
<proteinExistence type="inferred from homology"/>
<keyword evidence="10" id="KW-1185">Reference proteome</keyword>
<evidence type="ECO:0000313" key="10">
    <source>
        <dbReference type="Proteomes" id="UP000239480"/>
    </source>
</evidence>
<feature type="transmembrane region" description="Helical" evidence="8">
    <location>
        <begin position="100"/>
        <end position="118"/>
    </location>
</feature>
<dbReference type="EMBL" id="PVTD01000011">
    <property type="protein sequence ID" value="PRY20968.1"/>
    <property type="molecule type" value="Genomic_DNA"/>
</dbReference>
<dbReference type="PANTHER" id="PTHR30269">
    <property type="entry name" value="TRANSMEMBRANE PROTEIN YFCA"/>
    <property type="match status" value="1"/>
</dbReference>
<keyword evidence="5 8" id="KW-0812">Transmembrane</keyword>
<evidence type="ECO:0000256" key="4">
    <source>
        <dbReference type="ARBA" id="ARBA00022475"/>
    </source>
</evidence>
<dbReference type="InterPro" id="IPR002781">
    <property type="entry name" value="TM_pro_TauE-like"/>
</dbReference>
<feature type="transmembrane region" description="Helical" evidence="8">
    <location>
        <begin position="193"/>
        <end position="215"/>
    </location>
</feature>
<reference evidence="9 10" key="1">
    <citation type="submission" date="2018-03" db="EMBL/GenBank/DDBJ databases">
        <title>Genomic Encyclopedia of Archaeal and Bacterial Type Strains, Phase II (KMG-II): from individual species to whole genera.</title>
        <authorList>
            <person name="Goeker M."/>
        </authorList>
    </citation>
    <scope>NUCLEOTIDE SEQUENCE [LARGE SCALE GENOMIC DNA]</scope>
    <source>
        <strain evidence="9 10">DSM 29328</strain>
    </source>
</reference>
<comment type="subcellular location">
    <subcellularLocation>
        <location evidence="1 8">Cell membrane</location>
        <topology evidence="1 8">Multi-pass membrane protein</topology>
    </subcellularLocation>
</comment>
<protein>
    <recommendedName>
        <fullName evidence="8">Probable membrane transporter protein</fullName>
    </recommendedName>
</protein>
<dbReference type="Pfam" id="PF01925">
    <property type="entry name" value="TauE"/>
    <property type="match status" value="1"/>
</dbReference>
<keyword evidence="7 8" id="KW-0472">Membrane</keyword>
<gene>
    <name evidence="9" type="ORF">CLV78_111123</name>
</gene>